<name>A0A8S4G795_PLUXY</name>
<dbReference type="InterPro" id="IPR039868">
    <property type="entry name" value="ARMD3-like"/>
</dbReference>
<organism evidence="1 2">
    <name type="scientific">Plutella xylostella</name>
    <name type="common">Diamondback moth</name>
    <name type="synonym">Plutella maculipennis</name>
    <dbReference type="NCBI Taxonomy" id="51655"/>
    <lineage>
        <taxon>Eukaryota</taxon>
        <taxon>Metazoa</taxon>
        <taxon>Ecdysozoa</taxon>
        <taxon>Arthropoda</taxon>
        <taxon>Hexapoda</taxon>
        <taxon>Insecta</taxon>
        <taxon>Pterygota</taxon>
        <taxon>Neoptera</taxon>
        <taxon>Endopterygota</taxon>
        <taxon>Lepidoptera</taxon>
        <taxon>Glossata</taxon>
        <taxon>Ditrysia</taxon>
        <taxon>Yponomeutoidea</taxon>
        <taxon>Plutellidae</taxon>
        <taxon>Plutella</taxon>
    </lineage>
</organism>
<gene>
    <name evidence="1" type="ORF">PLXY2_LOCUS14627</name>
</gene>
<evidence type="ECO:0000313" key="1">
    <source>
        <dbReference type="EMBL" id="CAG9136370.1"/>
    </source>
</evidence>
<keyword evidence="2" id="KW-1185">Reference proteome</keyword>
<comment type="caution">
    <text evidence="1">The sequence shown here is derived from an EMBL/GenBank/DDBJ whole genome shotgun (WGS) entry which is preliminary data.</text>
</comment>
<dbReference type="GO" id="GO:0005829">
    <property type="term" value="C:cytosol"/>
    <property type="evidence" value="ECO:0007669"/>
    <property type="project" value="TreeGrafter"/>
</dbReference>
<dbReference type="AlphaFoldDB" id="A0A8S4G795"/>
<reference evidence="1" key="1">
    <citation type="submission" date="2020-11" db="EMBL/GenBank/DDBJ databases">
        <authorList>
            <person name="Whiteford S."/>
        </authorList>
    </citation>
    <scope>NUCLEOTIDE SEQUENCE</scope>
</reference>
<dbReference type="PANTHER" id="PTHR13608">
    <property type="entry name" value="ARMADILLO-LIKE HELICAL DOMAIN-CONTAINING PROTEIN 3"/>
    <property type="match status" value="1"/>
</dbReference>
<sequence length="108" mass="12501">MVLKLLLVIVTGADDIDDNPLVDYLMLHCLFDPLVQLLCTSTERQQHGYEVLMLLMLLVEYKRQDGNPYVVKLSILDDELALNGYDMMWTVLTHYTHMLMLSHTIQTC</sequence>
<proteinExistence type="predicted"/>
<dbReference type="Proteomes" id="UP000653454">
    <property type="component" value="Unassembled WGS sequence"/>
</dbReference>
<protein>
    <submittedName>
        <fullName evidence="1">(diamondback moth) hypothetical protein</fullName>
    </submittedName>
</protein>
<dbReference type="PANTHER" id="PTHR13608:SF3">
    <property type="entry name" value="ARMADILLO-LIKE HELICAL DOMAIN-CONTAINING PROTEIN 3"/>
    <property type="match status" value="1"/>
</dbReference>
<evidence type="ECO:0000313" key="2">
    <source>
        <dbReference type="Proteomes" id="UP000653454"/>
    </source>
</evidence>
<accession>A0A8S4G795</accession>
<dbReference type="EMBL" id="CAJHNJ030000137">
    <property type="protein sequence ID" value="CAG9136370.1"/>
    <property type="molecule type" value="Genomic_DNA"/>
</dbReference>